<accession>A0A934RWJ8</accession>
<dbReference type="SUPFAM" id="SSF51735">
    <property type="entry name" value="NAD(P)-binding Rossmann-fold domains"/>
    <property type="match status" value="1"/>
</dbReference>
<evidence type="ECO:0000313" key="3">
    <source>
        <dbReference type="EMBL" id="MBK1879070.1"/>
    </source>
</evidence>
<organism evidence="3 4">
    <name type="scientific">Pelagicoccus mobilis</name>
    <dbReference type="NCBI Taxonomy" id="415221"/>
    <lineage>
        <taxon>Bacteria</taxon>
        <taxon>Pseudomonadati</taxon>
        <taxon>Verrucomicrobiota</taxon>
        <taxon>Opitutia</taxon>
        <taxon>Puniceicoccales</taxon>
        <taxon>Pelagicoccaceae</taxon>
        <taxon>Pelagicoccus</taxon>
    </lineage>
</organism>
<feature type="domain" description="Gfo/Idh/MocA-like oxidoreductase N-terminal" evidence="1">
    <location>
        <begin position="41"/>
        <end position="163"/>
    </location>
</feature>
<dbReference type="Gene3D" id="3.40.50.720">
    <property type="entry name" value="NAD(P)-binding Rossmann-like Domain"/>
    <property type="match status" value="1"/>
</dbReference>
<dbReference type="SUPFAM" id="SSF55347">
    <property type="entry name" value="Glyceraldehyde-3-phosphate dehydrogenase-like, C-terminal domain"/>
    <property type="match status" value="1"/>
</dbReference>
<sequence>MSLNRRSFIRRSGTAAAALAFPSIIPSYVLGANSPSKRITLGFIGMGGQGTQNNLTGFLGLPDTQVLSVCDAFLSRAHRAKAMVDERYKNNDCRAYQDFRQIINDPAIDAVVISTPDHWHVPMSLMALEAGKDVFCEKPTQSINEGRVLTDAFAKSDRVFQAGIEDRSTIHFHKMVEWVKNGAIGELERVEVIMPKGRDYALEEPSQIPEDLDWNLWQGPAPFTEYSQTRAGAGQWRQISMYSKGTILDIGTHLADTAQIGVNDPDVCPIEVSGTGYIPQNRMTNVPTEYDLTYKYGNGVEMNIRNGEGLIWDPDSCFLEFQGSKGWVRRRTWTAGLEASDKQILRTKYAKGESKHWPLPKNEWRNFIDNLKVRSSKTSYPAVDLHHMSTTLHMGVMSIQLGRKLKWNPKKEAFVNDKEANQMRFLPTARDWEKES</sequence>
<dbReference type="InterPro" id="IPR043906">
    <property type="entry name" value="Gfo/Idh/MocA_OxRdtase_bact_C"/>
</dbReference>
<dbReference type="InterPro" id="IPR050463">
    <property type="entry name" value="Gfo/Idh/MocA_oxidrdct_glycsds"/>
</dbReference>
<comment type="caution">
    <text evidence="3">The sequence shown here is derived from an EMBL/GenBank/DDBJ whole genome shotgun (WGS) entry which is preliminary data.</text>
</comment>
<dbReference type="NCBIfam" id="TIGR01409">
    <property type="entry name" value="TAT_signal_seq"/>
    <property type="match status" value="1"/>
</dbReference>
<evidence type="ECO:0000259" key="1">
    <source>
        <dbReference type="Pfam" id="PF01408"/>
    </source>
</evidence>
<dbReference type="AlphaFoldDB" id="A0A934RWJ8"/>
<protein>
    <submittedName>
        <fullName evidence="3">Gfo/Idh/MocA family oxidoreductase</fullName>
    </submittedName>
</protein>
<evidence type="ECO:0000259" key="2">
    <source>
        <dbReference type="Pfam" id="PF19051"/>
    </source>
</evidence>
<dbReference type="PANTHER" id="PTHR43818">
    <property type="entry name" value="BCDNA.GH03377"/>
    <property type="match status" value="1"/>
</dbReference>
<dbReference type="GO" id="GO:0000166">
    <property type="term" value="F:nucleotide binding"/>
    <property type="evidence" value="ECO:0007669"/>
    <property type="project" value="InterPro"/>
</dbReference>
<gene>
    <name evidence="3" type="ORF">JIN87_19455</name>
</gene>
<dbReference type="RefSeq" id="WP_200357283.1">
    <property type="nucleotide sequence ID" value="NZ_JAENIL010000040.1"/>
</dbReference>
<dbReference type="InterPro" id="IPR000683">
    <property type="entry name" value="Gfo/Idh/MocA-like_OxRdtase_N"/>
</dbReference>
<reference evidence="3" key="1">
    <citation type="submission" date="2021-01" db="EMBL/GenBank/DDBJ databases">
        <title>Modified the classification status of verrucomicrobia.</title>
        <authorList>
            <person name="Feng X."/>
        </authorList>
    </citation>
    <scope>NUCLEOTIDE SEQUENCE</scope>
    <source>
        <strain evidence="3">KCTC 13126</strain>
    </source>
</reference>
<feature type="domain" description="Gfo/Idh/MocA-like oxidoreductase bacterial type C-terminal" evidence="2">
    <location>
        <begin position="204"/>
        <end position="433"/>
    </location>
</feature>
<dbReference type="Pfam" id="PF19051">
    <property type="entry name" value="GFO_IDH_MocA_C2"/>
    <property type="match status" value="1"/>
</dbReference>
<keyword evidence="4" id="KW-1185">Reference proteome</keyword>
<dbReference type="InterPro" id="IPR019546">
    <property type="entry name" value="TAT_signal_bac_arc"/>
</dbReference>
<proteinExistence type="predicted"/>
<dbReference type="PANTHER" id="PTHR43818:SF5">
    <property type="entry name" value="OXIDOREDUCTASE FAMILY PROTEIN"/>
    <property type="match status" value="1"/>
</dbReference>
<dbReference type="InterPro" id="IPR006311">
    <property type="entry name" value="TAT_signal"/>
</dbReference>
<evidence type="ECO:0000313" key="4">
    <source>
        <dbReference type="Proteomes" id="UP000617628"/>
    </source>
</evidence>
<dbReference type="Pfam" id="PF01408">
    <property type="entry name" value="GFO_IDH_MocA"/>
    <property type="match status" value="1"/>
</dbReference>
<dbReference type="Gene3D" id="3.30.360.10">
    <property type="entry name" value="Dihydrodipicolinate Reductase, domain 2"/>
    <property type="match status" value="1"/>
</dbReference>
<dbReference type="Proteomes" id="UP000617628">
    <property type="component" value="Unassembled WGS sequence"/>
</dbReference>
<name>A0A934RWJ8_9BACT</name>
<dbReference type="PROSITE" id="PS51318">
    <property type="entry name" value="TAT"/>
    <property type="match status" value="1"/>
</dbReference>
<dbReference type="EMBL" id="JAENIL010000040">
    <property type="protein sequence ID" value="MBK1879070.1"/>
    <property type="molecule type" value="Genomic_DNA"/>
</dbReference>
<dbReference type="InterPro" id="IPR036291">
    <property type="entry name" value="NAD(P)-bd_dom_sf"/>
</dbReference>